<accession>A0A6B1GA26</accession>
<dbReference type="GO" id="GO:0009252">
    <property type="term" value="P:peptidoglycan biosynthetic process"/>
    <property type="evidence" value="ECO:0007669"/>
    <property type="project" value="UniProtKB-UniRule"/>
</dbReference>
<dbReference type="PRINTS" id="PR01806">
    <property type="entry name" value="VIRFACTRMVIN"/>
</dbReference>
<feature type="transmembrane region" description="Helical" evidence="8">
    <location>
        <begin position="169"/>
        <end position="189"/>
    </location>
</feature>
<protein>
    <recommendedName>
        <fullName evidence="8">Probable lipid II flippase MurJ</fullName>
    </recommendedName>
</protein>
<evidence type="ECO:0000256" key="3">
    <source>
        <dbReference type="ARBA" id="ARBA00022692"/>
    </source>
</evidence>
<feature type="transmembrane region" description="Helical" evidence="8">
    <location>
        <begin position="319"/>
        <end position="343"/>
    </location>
</feature>
<gene>
    <name evidence="8 10" type="primary">murJ</name>
    <name evidence="10" type="ORF">F4148_20415</name>
</gene>
<evidence type="ECO:0000256" key="8">
    <source>
        <dbReference type="HAMAP-Rule" id="MF_02078"/>
    </source>
</evidence>
<keyword evidence="4 8" id="KW-0133">Cell shape</keyword>
<keyword evidence="8 9" id="KW-0961">Cell wall biogenesis/degradation</keyword>
<evidence type="ECO:0000256" key="4">
    <source>
        <dbReference type="ARBA" id="ARBA00022960"/>
    </source>
</evidence>
<evidence type="ECO:0000256" key="5">
    <source>
        <dbReference type="ARBA" id="ARBA00022984"/>
    </source>
</evidence>
<keyword evidence="8 9" id="KW-0813">Transport</keyword>
<proteinExistence type="inferred from homology"/>
<dbReference type="GO" id="GO:0015648">
    <property type="term" value="F:lipid-linked peptidoglycan transporter activity"/>
    <property type="evidence" value="ECO:0007669"/>
    <property type="project" value="UniProtKB-UniRule"/>
</dbReference>
<feature type="transmembrane region" description="Helical" evidence="8">
    <location>
        <begin position="58"/>
        <end position="79"/>
    </location>
</feature>
<dbReference type="GO" id="GO:0005886">
    <property type="term" value="C:plasma membrane"/>
    <property type="evidence" value="ECO:0007669"/>
    <property type="project" value="UniProtKB-SubCell"/>
</dbReference>
<evidence type="ECO:0000256" key="1">
    <source>
        <dbReference type="ARBA" id="ARBA00004651"/>
    </source>
</evidence>
<comment type="similarity">
    <text evidence="8 9">Belongs to the MurJ/MviN family.</text>
</comment>
<dbReference type="PIRSF" id="PIRSF002869">
    <property type="entry name" value="MviN"/>
    <property type="match status" value="1"/>
</dbReference>
<feature type="transmembrane region" description="Helical" evidence="8">
    <location>
        <begin position="195"/>
        <end position="214"/>
    </location>
</feature>
<keyword evidence="6 8" id="KW-1133">Transmembrane helix</keyword>
<evidence type="ECO:0000256" key="2">
    <source>
        <dbReference type="ARBA" id="ARBA00022475"/>
    </source>
</evidence>
<evidence type="ECO:0000256" key="6">
    <source>
        <dbReference type="ARBA" id="ARBA00022989"/>
    </source>
</evidence>
<dbReference type="NCBIfam" id="TIGR01695">
    <property type="entry name" value="murJ_mviN"/>
    <property type="match status" value="1"/>
</dbReference>
<keyword evidence="5 8" id="KW-0573">Peptidoglycan synthesis</keyword>
<evidence type="ECO:0000256" key="7">
    <source>
        <dbReference type="ARBA" id="ARBA00023136"/>
    </source>
</evidence>
<organism evidence="10">
    <name type="scientific">Caldilineaceae bacterium SB0675_bin_29</name>
    <dbReference type="NCBI Taxonomy" id="2605266"/>
    <lineage>
        <taxon>Bacteria</taxon>
        <taxon>Bacillati</taxon>
        <taxon>Chloroflexota</taxon>
        <taxon>Caldilineae</taxon>
        <taxon>Caldilineales</taxon>
        <taxon>Caldilineaceae</taxon>
    </lineage>
</organism>
<name>A0A6B1GA26_9CHLR</name>
<feature type="transmembrane region" description="Helical" evidence="8">
    <location>
        <begin position="355"/>
        <end position="376"/>
    </location>
</feature>
<dbReference type="PANTHER" id="PTHR47019">
    <property type="entry name" value="LIPID II FLIPPASE MURJ"/>
    <property type="match status" value="1"/>
</dbReference>
<comment type="function">
    <text evidence="8 9">Involved in peptidoglycan biosynthesis. Transports lipid-linked peptidoglycan precursors from the inner to the outer leaflet of the cytoplasmic membrane.</text>
</comment>
<keyword evidence="2 8" id="KW-1003">Cell membrane</keyword>
<feature type="transmembrane region" description="Helical" evidence="8">
    <location>
        <begin position="388"/>
        <end position="409"/>
    </location>
</feature>
<comment type="caution">
    <text evidence="10">The sequence shown here is derived from an EMBL/GenBank/DDBJ whole genome shotgun (WGS) entry which is preliminary data.</text>
</comment>
<dbReference type="GO" id="GO:0071555">
    <property type="term" value="P:cell wall organization"/>
    <property type="evidence" value="ECO:0007669"/>
    <property type="project" value="UniProtKB-UniRule"/>
</dbReference>
<keyword evidence="7 8" id="KW-0472">Membrane</keyword>
<comment type="subcellular location">
    <subcellularLocation>
        <location evidence="1 8">Cell membrane</location>
        <topology evidence="1 8">Multi-pass membrane protein</topology>
    </subcellularLocation>
</comment>
<sequence length="523" mass="55761">MKLSKSRTPHLVRSSFLVFFIFGLDKLTGFVKLLLTTRLFGTGPEIDAFATANQLPELLLALIAAGALSAAFIPVYSGYLTQARRREAESLAGTVLTLTLIAMGAACFLAILAAPWRVRVVLAPHFPVETQLLTVQMMRIFLMAAGLISISGVLGSVLHSHQHFLTPALGRVLIDLGQITGMILLVPIWGVYGMAWGSVLGAALTILVQLPALARQRVRLRLQLNLRLEGVREVLRLMGPRIVTLGAFQAVDLVFIRLASALPAGSIAAFHYAMLVMLSMPKSLFGAAISTVIFPTMAEQYNVGSGQRLRQTITQGLRATWLLLLPAGLGLLVLGRPAVAFLLERGEFGPESTALVYLLMAIFAVRLLGEASYDVLTLTFFAKHNTKVPMWATLGWMVMNAGLSVLLVGPYGIAGLAWATSVAGAVLAAAMFGLNLRVGGVEVSMLGATLGRALVGSLGMCVVVLVLHQLRMPPVLFILAGASGGGFAFFGIYVLLGGREVMTVLGHLRRGLQGGICPEVQSN</sequence>
<dbReference type="CDD" id="cd13123">
    <property type="entry name" value="MATE_MurJ_like"/>
    <property type="match status" value="1"/>
</dbReference>
<dbReference type="InterPro" id="IPR051050">
    <property type="entry name" value="Lipid_II_flippase_MurJ/MviN"/>
</dbReference>
<dbReference type="GO" id="GO:0034204">
    <property type="term" value="P:lipid translocation"/>
    <property type="evidence" value="ECO:0007669"/>
    <property type="project" value="TreeGrafter"/>
</dbReference>
<reference evidence="10" key="1">
    <citation type="submission" date="2019-09" db="EMBL/GenBank/DDBJ databases">
        <title>Characterisation of the sponge microbiome using genome-centric metagenomics.</title>
        <authorList>
            <person name="Engelberts J.P."/>
            <person name="Robbins S.J."/>
            <person name="De Goeij J.M."/>
            <person name="Aranda M."/>
            <person name="Bell S.C."/>
            <person name="Webster N.S."/>
        </authorList>
    </citation>
    <scope>NUCLEOTIDE SEQUENCE</scope>
    <source>
        <strain evidence="10">SB0675_bin_29</strain>
    </source>
</reference>
<comment type="pathway">
    <text evidence="8">Cell wall biogenesis; peptidoglycan biosynthesis.</text>
</comment>
<feature type="transmembrane region" description="Helical" evidence="8">
    <location>
        <begin position="415"/>
        <end position="438"/>
    </location>
</feature>
<feature type="transmembrane region" description="Helical" evidence="8">
    <location>
        <begin position="450"/>
        <end position="470"/>
    </location>
</feature>
<feature type="transmembrane region" description="Helical" evidence="8">
    <location>
        <begin position="91"/>
        <end position="116"/>
    </location>
</feature>
<evidence type="ECO:0000313" key="10">
    <source>
        <dbReference type="EMBL" id="MYH64005.1"/>
    </source>
</evidence>
<dbReference type="HAMAP" id="MF_02078">
    <property type="entry name" value="MurJ_MviN"/>
    <property type="match status" value="1"/>
</dbReference>
<dbReference type="UniPathway" id="UPA00219"/>
<dbReference type="Pfam" id="PF03023">
    <property type="entry name" value="MurJ"/>
    <property type="match status" value="1"/>
</dbReference>
<dbReference type="EMBL" id="VYDA01000724">
    <property type="protein sequence ID" value="MYH64005.1"/>
    <property type="molecule type" value="Genomic_DNA"/>
</dbReference>
<evidence type="ECO:0000256" key="9">
    <source>
        <dbReference type="PIRNR" id="PIRNR002869"/>
    </source>
</evidence>
<dbReference type="GO" id="GO:0008360">
    <property type="term" value="P:regulation of cell shape"/>
    <property type="evidence" value="ECO:0007669"/>
    <property type="project" value="UniProtKB-UniRule"/>
</dbReference>
<keyword evidence="3 8" id="KW-0812">Transmembrane</keyword>
<feature type="transmembrane region" description="Helical" evidence="8">
    <location>
        <begin position="12"/>
        <end position="35"/>
    </location>
</feature>
<dbReference type="PANTHER" id="PTHR47019:SF1">
    <property type="entry name" value="LIPID II FLIPPASE MURJ"/>
    <property type="match status" value="1"/>
</dbReference>
<feature type="transmembrane region" description="Helical" evidence="8">
    <location>
        <begin position="476"/>
        <end position="496"/>
    </location>
</feature>
<dbReference type="AlphaFoldDB" id="A0A6B1GA26"/>
<dbReference type="InterPro" id="IPR004268">
    <property type="entry name" value="MurJ"/>
</dbReference>
<feature type="transmembrane region" description="Helical" evidence="8">
    <location>
        <begin position="136"/>
        <end position="157"/>
    </location>
</feature>
<feature type="transmembrane region" description="Helical" evidence="8">
    <location>
        <begin position="272"/>
        <end position="298"/>
    </location>
</feature>